<comment type="caution">
    <text evidence="2">The sequence shown here is derived from an EMBL/GenBank/DDBJ whole genome shotgun (WGS) entry which is preliminary data.</text>
</comment>
<gene>
    <name evidence="2" type="ORF">QJU97_10770</name>
</gene>
<evidence type="ECO:0000256" key="1">
    <source>
        <dbReference type="SAM" id="MobiDB-lite"/>
    </source>
</evidence>
<dbReference type="RefSeq" id="WP_306387591.1">
    <property type="nucleotide sequence ID" value="NZ_JASAYT010000081.1"/>
</dbReference>
<proteinExistence type="predicted"/>
<sequence length="171" mass="19332">RKLHPKINADIHFDKNNVDRIDNQNKVNGFKDDYSARQKQPKPKAFESDGGVDYESGLATNTSRNTNKYKPSAIGMGYGEEDVYKEHSRQIEKMTSSMEITDEAREFAKFGEFVIDMSLVGDAKDIATAKGGWETAVAIISVIPVVKVIKFFKKFNKVPINNFGKNNIHWL</sequence>
<evidence type="ECO:0000313" key="3">
    <source>
        <dbReference type="Proteomes" id="UP001231736"/>
    </source>
</evidence>
<accession>A0AAJ6NFP2</accession>
<dbReference type="Proteomes" id="UP001231736">
    <property type="component" value="Unassembled WGS sequence"/>
</dbReference>
<organism evidence="2 3">
    <name type="scientific">Phocoenobacter skyensis</name>
    <dbReference type="NCBI Taxonomy" id="97481"/>
    <lineage>
        <taxon>Bacteria</taxon>
        <taxon>Pseudomonadati</taxon>
        <taxon>Pseudomonadota</taxon>
        <taxon>Gammaproteobacteria</taxon>
        <taxon>Pasteurellales</taxon>
        <taxon>Pasteurellaceae</taxon>
        <taxon>Phocoenobacter</taxon>
    </lineage>
</organism>
<name>A0AAJ6NFP2_9PAST</name>
<protein>
    <submittedName>
        <fullName evidence="2">Uncharacterized protein</fullName>
    </submittedName>
</protein>
<dbReference type="EMBL" id="JASAYT010000081">
    <property type="protein sequence ID" value="MDP8175925.1"/>
    <property type="molecule type" value="Genomic_DNA"/>
</dbReference>
<feature type="region of interest" description="Disordered" evidence="1">
    <location>
        <begin position="29"/>
        <end position="66"/>
    </location>
</feature>
<dbReference type="AlphaFoldDB" id="A0AAJ6NFP2"/>
<feature type="non-terminal residue" evidence="2">
    <location>
        <position position="1"/>
    </location>
</feature>
<evidence type="ECO:0000313" key="2">
    <source>
        <dbReference type="EMBL" id="MDP8175925.1"/>
    </source>
</evidence>
<reference evidence="2" key="1">
    <citation type="journal article" date="2023" name="Front. Microbiol.">
        <title>Phylogeography and host specificity of Pasteurellaceae pathogenic to sea-farmed fish in the north-east Atlantic.</title>
        <authorList>
            <person name="Gulla S."/>
            <person name="Colquhoun D.J."/>
            <person name="Olsen A.B."/>
            <person name="Spilsberg B."/>
            <person name="Lagesen K."/>
            <person name="Aakesson C.P."/>
            <person name="Strom S."/>
            <person name="Manji F."/>
            <person name="Birkbeck T.H."/>
            <person name="Nilsen H.K."/>
        </authorList>
    </citation>
    <scope>NUCLEOTIDE SEQUENCE</scope>
    <source>
        <strain evidence="2">98B1</strain>
    </source>
</reference>